<dbReference type="VEuPathDB" id="FungiDB:FPRO_01348"/>
<sequence length="70" mass="7820">MAGVFFCLLPSSLLPSVIGSRGVRLRVHGAYKQAIWKVLTMVPKSDHDSEDLQWCCTNMLLNDAIVNLLF</sequence>
<feature type="signal peptide" evidence="1">
    <location>
        <begin position="1"/>
        <end position="19"/>
    </location>
</feature>
<keyword evidence="1" id="KW-0732">Signal</keyword>
<dbReference type="RefSeq" id="XP_031075125.1">
    <property type="nucleotide sequence ID" value="XM_031232472.1"/>
</dbReference>
<dbReference type="GeneID" id="42046235"/>
<organism evidence="2 3">
    <name type="scientific">Fusarium proliferatum (strain ET1)</name>
    <name type="common">Orchid endophyte fungus</name>
    <dbReference type="NCBI Taxonomy" id="1227346"/>
    <lineage>
        <taxon>Eukaryota</taxon>
        <taxon>Fungi</taxon>
        <taxon>Dikarya</taxon>
        <taxon>Ascomycota</taxon>
        <taxon>Pezizomycotina</taxon>
        <taxon>Sordariomycetes</taxon>
        <taxon>Hypocreomycetidae</taxon>
        <taxon>Hypocreales</taxon>
        <taxon>Nectriaceae</taxon>
        <taxon>Fusarium</taxon>
        <taxon>Fusarium fujikuroi species complex</taxon>
    </lineage>
</organism>
<protein>
    <submittedName>
        <fullName evidence="2">Uncharacterized protein</fullName>
    </submittedName>
</protein>
<comment type="caution">
    <text evidence="2">The sequence shown here is derived from an EMBL/GenBank/DDBJ whole genome shotgun (WGS) entry which is preliminary data.</text>
</comment>
<name>A0A1L7V182_FUSPR</name>
<accession>A0A1L7V182</accession>
<evidence type="ECO:0000256" key="1">
    <source>
        <dbReference type="SAM" id="SignalP"/>
    </source>
</evidence>
<gene>
    <name evidence="2" type="ORF">FPRO_01348</name>
</gene>
<feature type="chain" id="PRO_5009874868" evidence="1">
    <location>
        <begin position="20"/>
        <end position="70"/>
    </location>
</feature>
<evidence type="ECO:0000313" key="2">
    <source>
        <dbReference type="EMBL" id="CZR34317.1"/>
    </source>
</evidence>
<evidence type="ECO:0000313" key="3">
    <source>
        <dbReference type="Proteomes" id="UP000183971"/>
    </source>
</evidence>
<dbReference type="Proteomes" id="UP000183971">
    <property type="component" value="Unassembled WGS sequence"/>
</dbReference>
<reference evidence="3" key="1">
    <citation type="journal article" date="2016" name="Genome Biol. Evol.">
        <title>Comparative 'omics' of the Fusarium fujikuroi species complex highlights differences in genetic potential and metabolite synthesis.</title>
        <authorList>
            <person name="Niehaus E.-M."/>
            <person name="Muensterkoetter M."/>
            <person name="Proctor R.H."/>
            <person name="Brown D.W."/>
            <person name="Sharon A."/>
            <person name="Idan Y."/>
            <person name="Oren-Young L."/>
            <person name="Sieber C.M."/>
            <person name="Novak O."/>
            <person name="Pencik A."/>
            <person name="Tarkowska D."/>
            <person name="Hromadova K."/>
            <person name="Freeman S."/>
            <person name="Maymon M."/>
            <person name="Elazar M."/>
            <person name="Youssef S.A."/>
            <person name="El-Shabrawy E.S.M."/>
            <person name="Shalaby A.B.A."/>
            <person name="Houterman P."/>
            <person name="Brock N.L."/>
            <person name="Burkhardt I."/>
            <person name="Tsavkelova E.A."/>
            <person name="Dickschat J.S."/>
            <person name="Galuszka P."/>
            <person name="Gueldener U."/>
            <person name="Tudzynski B."/>
        </authorList>
    </citation>
    <scope>NUCLEOTIDE SEQUENCE [LARGE SCALE GENOMIC DNA]</scope>
    <source>
        <strain evidence="3">ET1</strain>
    </source>
</reference>
<proteinExistence type="predicted"/>
<dbReference type="AlphaFoldDB" id="A0A1L7V182"/>
<keyword evidence="3" id="KW-1185">Reference proteome</keyword>
<dbReference type="EMBL" id="FJOF01000001">
    <property type="protein sequence ID" value="CZR34317.1"/>
    <property type="molecule type" value="Genomic_DNA"/>
</dbReference>